<dbReference type="PANTHER" id="PTHR33362:SF2">
    <property type="entry name" value="TRAP TRANSPORTER LARGE PERMEASE PROTEIN"/>
    <property type="match status" value="1"/>
</dbReference>
<proteinExistence type="inferred from homology"/>
<keyword evidence="7" id="KW-0813">Transport</keyword>
<feature type="transmembrane region" description="Helical" evidence="7">
    <location>
        <begin position="54"/>
        <end position="78"/>
    </location>
</feature>
<feature type="transmembrane region" description="Helical" evidence="7">
    <location>
        <begin position="356"/>
        <end position="381"/>
    </location>
</feature>
<dbReference type="GO" id="GO:0005886">
    <property type="term" value="C:plasma membrane"/>
    <property type="evidence" value="ECO:0007669"/>
    <property type="project" value="UniProtKB-SubCell"/>
</dbReference>
<dbReference type="Pfam" id="PF06808">
    <property type="entry name" value="DctM"/>
    <property type="match status" value="1"/>
</dbReference>
<dbReference type="PANTHER" id="PTHR33362">
    <property type="entry name" value="SIALIC ACID TRAP TRANSPORTER PERMEASE PROTEIN SIAT-RELATED"/>
    <property type="match status" value="1"/>
</dbReference>
<feature type="transmembrane region" description="Helical" evidence="7">
    <location>
        <begin position="213"/>
        <end position="235"/>
    </location>
</feature>
<evidence type="ECO:0000256" key="3">
    <source>
        <dbReference type="ARBA" id="ARBA00022519"/>
    </source>
</evidence>
<dbReference type="EMBL" id="JAPJZI010000001">
    <property type="protein sequence ID" value="MDA5397748.1"/>
    <property type="molecule type" value="Genomic_DNA"/>
</dbReference>
<keyword evidence="10" id="KW-1185">Reference proteome</keyword>
<dbReference type="Proteomes" id="UP001151234">
    <property type="component" value="Unassembled WGS sequence"/>
</dbReference>
<gene>
    <name evidence="9" type="ORF">OQ273_04095</name>
</gene>
<dbReference type="RefSeq" id="WP_267989200.1">
    <property type="nucleotide sequence ID" value="NZ_JAPJZI010000001.1"/>
</dbReference>
<keyword evidence="5 7" id="KW-1133">Transmembrane helix</keyword>
<dbReference type="PIRSF" id="PIRSF006066">
    <property type="entry name" value="HI0050"/>
    <property type="match status" value="1"/>
</dbReference>
<feature type="transmembrane region" description="Helical" evidence="7">
    <location>
        <begin position="313"/>
        <end position="344"/>
    </location>
</feature>
<evidence type="ECO:0000313" key="9">
    <source>
        <dbReference type="EMBL" id="MDA5397748.1"/>
    </source>
</evidence>
<feature type="transmembrane region" description="Helical" evidence="7">
    <location>
        <begin position="401"/>
        <end position="425"/>
    </location>
</feature>
<accession>A0A9X3ZGI8</accession>
<feature type="transmembrane region" description="Helical" evidence="7">
    <location>
        <begin position="135"/>
        <end position="162"/>
    </location>
</feature>
<comment type="similarity">
    <text evidence="7">Belongs to the TRAP transporter large permease family.</text>
</comment>
<feature type="transmembrane region" description="Helical" evidence="7">
    <location>
        <begin position="6"/>
        <end position="33"/>
    </location>
</feature>
<protein>
    <recommendedName>
        <fullName evidence="7">TRAP transporter large permease protein</fullName>
    </recommendedName>
</protein>
<comment type="caution">
    <text evidence="9">The sequence shown here is derived from an EMBL/GenBank/DDBJ whole genome shotgun (WGS) entry which is preliminary data.</text>
</comment>
<evidence type="ECO:0000256" key="4">
    <source>
        <dbReference type="ARBA" id="ARBA00022692"/>
    </source>
</evidence>
<keyword evidence="3 7" id="KW-0997">Cell inner membrane</keyword>
<evidence type="ECO:0000259" key="8">
    <source>
        <dbReference type="Pfam" id="PF06808"/>
    </source>
</evidence>
<feature type="transmembrane region" description="Helical" evidence="7">
    <location>
        <begin position="98"/>
        <end position="123"/>
    </location>
</feature>
<dbReference type="AlphaFoldDB" id="A0A9X3ZGI8"/>
<keyword evidence="6 7" id="KW-0472">Membrane</keyword>
<dbReference type="NCBIfam" id="TIGR00786">
    <property type="entry name" value="dctM"/>
    <property type="match status" value="1"/>
</dbReference>
<feature type="transmembrane region" description="Helical" evidence="7">
    <location>
        <begin position="168"/>
        <end position="192"/>
    </location>
</feature>
<comment type="function">
    <text evidence="7">Part of the tripartite ATP-independent periplasmic (TRAP) transport system.</text>
</comment>
<evidence type="ECO:0000256" key="6">
    <source>
        <dbReference type="ARBA" id="ARBA00023136"/>
    </source>
</evidence>
<dbReference type="GO" id="GO:0022857">
    <property type="term" value="F:transmembrane transporter activity"/>
    <property type="evidence" value="ECO:0007669"/>
    <property type="project" value="UniProtKB-UniRule"/>
</dbReference>
<feature type="domain" description="TRAP C4-dicarboxylate transport system permease DctM subunit" evidence="8">
    <location>
        <begin position="8"/>
        <end position="417"/>
    </location>
</feature>
<evidence type="ECO:0000256" key="2">
    <source>
        <dbReference type="ARBA" id="ARBA00022475"/>
    </source>
</evidence>
<evidence type="ECO:0000256" key="1">
    <source>
        <dbReference type="ARBA" id="ARBA00004429"/>
    </source>
</evidence>
<sequence length="428" mass="44686">MTPAFGLVLLLLIALGVPVVFALLAGPIFGFFFDGKEIFLQTLPRRLYAGMDSFPLLAIPLFILAGNLMNTGGITVRLVEFAKVLVGHLRGGLAQVNIVSSVLFAGLSGSAVADTSALGSMLVPAMERDGYTKKFAVAVTAASSIIGPIIPPSIIMIVYAYVMNVSVAALFAAGIVPGLIMAVGLMAVTSFLGKRRGFPKNERRATVKETGIAFRNAFVPLMTPVIILGGIVSGVFTPTEAAGSAVVYALFVGFFYTRSLKLSDLPRILTSTGVTSASILIVVGAAAAFGYAMTLSQLPARVAEFLPQITTNLILILFLVNLLLLATGMFLDSGPAIIILAPLLGPALIDLGVDPLHLAAIMSINLSIGLATPPLGLVLFVGSSISDVPVATIAREMTPYYMVHFAAILAVTFIPALSLTVPRLLGLI</sequence>
<comment type="subcellular location">
    <subcellularLocation>
        <location evidence="1 7">Cell inner membrane</location>
        <topology evidence="1 7">Multi-pass membrane protein</topology>
    </subcellularLocation>
</comment>
<name>A0A9X3ZGI8_9HYPH</name>
<comment type="subunit">
    <text evidence="7">The complex comprises the extracytoplasmic solute receptor protein and the two transmembrane proteins.</text>
</comment>
<dbReference type="InterPro" id="IPR010656">
    <property type="entry name" value="DctM"/>
</dbReference>
<keyword evidence="4 7" id="KW-0812">Transmembrane</keyword>
<evidence type="ECO:0000313" key="10">
    <source>
        <dbReference type="Proteomes" id="UP001151234"/>
    </source>
</evidence>
<feature type="transmembrane region" description="Helical" evidence="7">
    <location>
        <begin position="269"/>
        <end position="293"/>
    </location>
</feature>
<keyword evidence="2" id="KW-1003">Cell membrane</keyword>
<reference evidence="9" key="1">
    <citation type="submission" date="2022-11" db="EMBL/GenBank/DDBJ databases">
        <title>Draft genome sequence of Hoeflea poritis E7-10 and Hoeflea prorocentri PM5-8, separated from scleractinian coral Porites lutea and marine dinoflagellate.</title>
        <authorList>
            <person name="Zhang G."/>
            <person name="Wei Q."/>
            <person name="Cai L."/>
        </authorList>
    </citation>
    <scope>NUCLEOTIDE SEQUENCE</scope>
    <source>
        <strain evidence="9">PM5-8</strain>
    </source>
</reference>
<organism evidence="9 10">
    <name type="scientific">Hoeflea prorocentri</name>
    <dbReference type="NCBI Taxonomy" id="1922333"/>
    <lineage>
        <taxon>Bacteria</taxon>
        <taxon>Pseudomonadati</taxon>
        <taxon>Pseudomonadota</taxon>
        <taxon>Alphaproteobacteria</taxon>
        <taxon>Hyphomicrobiales</taxon>
        <taxon>Rhizobiaceae</taxon>
        <taxon>Hoeflea</taxon>
    </lineage>
</organism>
<evidence type="ECO:0000256" key="5">
    <source>
        <dbReference type="ARBA" id="ARBA00022989"/>
    </source>
</evidence>
<evidence type="ECO:0000256" key="7">
    <source>
        <dbReference type="RuleBase" id="RU369079"/>
    </source>
</evidence>
<dbReference type="InterPro" id="IPR004681">
    <property type="entry name" value="TRAP_DctM"/>
</dbReference>
<feature type="transmembrane region" description="Helical" evidence="7">
    <location>
        <begin position="241"/>
        <end position="257"/>
    </location>
</feature>